<evidence type="ECO:0000313" key="1">
    <source>
        <dbReference type="EMBL" id="KAG8172098.1"/>
    </source>
</evidence>
<reference evidence="1 2" key="1">
    <citation type="journal article" date="2022" name="Nat. Ecol. Evol.">
        <title>A masculinizing supergene underlies an exaggerated male reproductive morph in a spider.</title>
        <authorList>
            <person name="Hendrickx F."/>
            <person name="De Corte Z."/>
            <person name="Sonet G."/>
            <person name="Van Belleghem S.M."/>
            <person name="Kostlbacher S."/>
            <person name="Vangestel C."/>
        </authorList>
    </citation>
    <scope>NUCLEOTIDE SEQUENCE [LARGE SCALE GENOMIC DNA]</scope>
    <source>
        <strain evidence="1">W744_W776</strain>
    </source>
</reference>
<name>A0AAV6TKF7_9ARAC</name>
<evidence type="ECO:0000313" key="2">
    <source>
        <dbReference type="Proteomes" id="UP000827092"/>
    </source>
</evidence>
<organism evidence="1 2">
    <name type="scientific">Oedothorax gibbosus</name>
    <dbReference type="NCBI Taxonomy" id="931172"/>
    <lineage>
        <taxon>Eukaryota</taxon>
        <taxon>Metazoa</taxon>
        <taxon>Ecdysozoa</taxon>
        <taxon>Arthropoda</taxon>
        <taxon>Chelicerata</taxon>
        <taxon>Arachnida</taxon>
        <taxon>Araneae</taxon>
        <taxon>Araneomorphae</taxon>
        <taxon>Entelegynae</taxon>
        <taxon>Araneoidea</taxon>
        <taxon>Linyphiidae</taxon>
        <taxon>Erigoninae</taxon>
        <taxon>Oedothorax</taxon>
    </lineage>
</organism>
<proteinExistence type="predicted"/>
<dbReference type="AlphaFoldDB" id="A0AAV6TKF7"/>
<accession>A0AAV6TKF7</accession>
<sequence length="106" mass="12334">MIKCDLTISGQGPLPDLQHDLGVAEDYDCERCCVQRHHAEDVVRHSLVFGCEEIETHALLEVRMVWVPLHVEDYALRITTHEDYMMTHKYITTQIELILLSNFIKI</sequence>
<keyword evidence="2" id="KW-1185">Reference proteome</keyword>
<comment type="caution">
    <text evidence="1">The sequence shown here is derived from an EMBL/GenBank/DDBJ whole genome shotgun (WGS) entry which is preliminary data.</text>
</comment>
<dbReference type="EMBL" id="JAFNEN010003119">
    <property type="protein sequence ID" value="KAG8172098.1"/>
    <property type="molecule type" value="Genomic_DNA"/>
</dbReference>
<dbReference type="Proteomes" id="UP000827092">
    <property type="component" value="Unassembled WGS sequence"/>
</dbReference>
<protein>
    <submittedName>
        <fullName evidence="1">Uncharacterized protein</fullName>
    </submittedName>
</protein>
<gene>
    <name evidence="1" type="ORF">JTE90_016588</name>
</gene>